<dbReference type="OrthoDB" id="2435441at2759"/>
<dbReference type="EMBL" id="CAJVPQ010002709">
    <property type="protein sequence ID" value="CAG8605968.1"/>
    <property type="molecule type" value="Genomic_DNA"/>
</dbReference>
<organism evidence="1 2">
    <name type="scientific">Funneliformis caledonium</name>
    <dbReference type="NCBI Taxonomy" id="1117310"/>
    <lineage>
        <taxon>Eukaryota</taxon>
        <taxon>Fungi</taxon>
        <taxon>Fungi incertae sedis</taxon>
        <taxon>Mucoromycota</taxon>
        <taxon>Glomeromycotina</taxon>
        <taxon>Glomeromycetes</taxon>
        <taxon>Glomerales</taxon>
        <taxon>Glomeraceae</taxon>
        <taxon>Funneliformis</taxon>
    </lineage>
</organism>
<evidence type="ECO:0000313" key="1">
    <source>
        <dbReference type="EMBL" id="CAG8605968.1"/>
    </source>
</evidence>
<evidence type="ECO:0000313" key="2">
    <source>
        <dbReference type="Proteomes" id="UP000789570"/>
    </source>
</evidence>
<reference evidence="1" key="1">
    <citation type="submission" date="2021-06" db="EMBL/GenBank/DDBJ databases">
        <authorList>
            <person name="Kallberg Y."/>
            <person name="Tangrot J."/>
            <person name="Rosling A."/>
        </authorList>
    </citation>
    <scope>NUCLEOTIDE SEQUENCE</scope>
    <source>
        <strain evidence="1">UK204</strain>
    </source>
</reference>
<sequence>GDDVKRLKTSWIIKIDDDGIKLELLKEKNYARRIKDLYVISSTSFILSDTSENIYTPVIDIQKFLNKYPNNVKNDYFFVSINIPKNIYNNNWYLITKLEKDYMI</sequence>
<gene>
    <name evidence="1" type="ORF">FCALED_LOCUS8823</name>
</gene>
<name>A0A9N9CN84_9GLOM</name>
<dbReference type="Proteomes" id="UP000789570">
    <property type="component" value="Unassembled WGS sequence"/>
</dbReference>
<comment type="caution">
    <text evidence="1">The sequence shown here is derived from an EMBL/GenBank/DDBJ whole genome shotgun (WGS) entry which is preliminary data.</text>
</comment>
<keyword evidence="2" id="KW-1185">Reference proteome</keyword>
<accession>A0A9N9CN84</accession>
<dbReference type="AlphaFoldDB" id="A0A9N9CN84"/>
<feature type="non-terminal residue" evidence="1">
    <location>
        <position position="1"/>
    </location>
</feature>
<proteinExistence type="predicted"/>
<protein>
    <submittedName>
        <fullName evidence="1">17051_t:CDS:1</fullName>
    </submittedName>
</protein>